<reference evidence="2" key="1">
    <citation type="submission" date="2025-08" db="UniProtKB">
        <authorList>
            <consortium name="Ensembl"/>
        </authorList>
    </citation>
    <scope>IDENTIFICATION</scope>
</reference>
<accession>A0A3B5N179</accession>
<comment type="similarity">
    <text evidence="1">Belongs to the class-I aminoacyl-tRNA synthetase family.</text>
</comment>
<evidence type="ECO:0000313" key="3">
    <source>
        <dbReference type="Proteomes" id="UP000261380"/>
    </source>
</evidence>
<dbReference type="GO" id="GO:0005737">
    <property type="term" value="C:cytoplasm"/>
    <property type="evidence" value="ECO:0007669"/>
    <property type="project" value="TreeGrafter"/>
</dbReference>
<sequence length="138" mass="15404">GDVEVVGSGLEDGILTAGFYFGFGFHHLAGVHVSGKAWITPKGFDTGIKTFNSLTKQKEALILAREGTLWTYMDLNPLLPPSSYVRFDILQRILTRVFGVTVIHAMVITDIDDKIIRRSWEVWITFMCPTQGDCRAVV</sequence>
<dbReference type="GO" id="GO:0005524">
    <property type="term" value="F:ATP binding"/>
    <property type="evidence" value="ECO:0007669"/>
    <property type="project" value="TreeGrafter"/>
</dbReference>
<dbReference type="InterPro" id="IPR024909">
    <property type="entry name" value="Cys-tRNA/MSH_ligase"/>
</dbReference>
<evidence type="ECO:0000313" key="2">
    <source>
        <dbReference type="Ensembl" id="ENSXCOP00000027285.1"/>
    </source>
</evidence>
<dbReference type="STRING" id="32473.ENSXCOP00000027285"/>
<name>A0A3B5N179_9TELE</name>
<dbReference type="Ensembl" id="ENSXCOT00000027618.1">
    <property type="protein sequence ID" value="ENSXCOP00000027285.1"/>
    <property type="gene ID" value="ENSXCOG00000020375.1"/>
</dbReference>
<evidence type="ECO:0000256" key="1">
    <source>
        <dbReference type="ARBA" id="ARBA00005594"/>
    </source>
</evidence>
<keyword evidence="3" id="KW-1185">Reference proteome</keyword>
<dbReference type="PANTHER" id="PTHR10890">
    <property type="entry name" value="CYSTEINYL-TRNA SYNTHETASE"/>
    <property type="match status" value="1"/>
</dbReference>
<dbReference type="GO" id="GO:0004817">
    <property type="term" value="F:cysteine-tRNA ligase activity"/>
    <property type="evidence" value="ECO:0007669"/>
    <property type="project" value="TreeGrafter"/>
</dbReference>
<organism evidence="2 3">
    <name type="scientific">Xiphophorus couchianus</name>
    <name type="common">Monterrey platyfish</name>
    <dbReference type="NCBI Taxonomy" id="32473"/>
    <lineage>
        <taxon>Eukaryota</taxon>
        <taxon>Metazoa</taxon>
        <taxon>Chordata</taxon>
        <taxon>Craniata</taxon>
        <taxon>Vertebrata</taxon>
        <taxon>Euteleostomi</taxon>
        <taxon>Actinopterygii</taxon>
        <taxon>Neopterygii</taxon>
        <taxon>Teleostei</taxon>
        <taxon>Neoteleostei</taxon>
        <taxon>Acanthomorphata</taxon>
        <taxon>Ovalentaria</taxon>
        <taxon>Atherinomorphae</taxon>
        <taxon>Cyprinodontiformes</taxon>
        <taxon>Poeciliidae</taxon>
        <taxon>Poeciliinae</taxon>
        <taxon>Xiphophorus</taxon>
    </lineage>
</organism>
<dbReference type="PANTHER" id="PTHR10890:SF27">
    <property type="entry name" value="CYSTEINE--TRNA LIGASE, MITOCHONDRIAL-RELATED"/>
    <property type="match status" value="1"/>
</dbReference>
<dbReference type="AlphaFoldDB" id="A0A3B5N179"/>
<dbReference type="GO" id="GO:0006423">
    <property type="term" value="P:cysteinyl-tRNA aminoacylation"/>
    <property type="evidence" value="ECO:0007669"/>
    <property type="project" value="TreeGrafter"/>
</dbReference>
<reference evidence="2" key="2">
    <citation type="submission" date="2025-09" db="UniProtKB">
        <authorList>
            <consortium name="Ensembl"/>
        </authorList>
    </citation>
    <scope>IDENTIFICATION</scope>
</reference>
<dbReference type="Proteomes" id="UP000261380">
    <property type="component" value="Unplaced"/>
</dbReference>
<dbReference type="Gene3D" id="3.40.50.620">
    <property type="entry name" value="HUPs"/>
    <property type="match status" value="1"/>
</dbReference>
<dbReference type="InterPro" id="IPR014729">
    <property type="entry name" value="Rossmann-like_a/b/a_fold"/>
</dbReference>
<proteinExistence type="inferred from homology"/>
<protein>
    <submittedName>
        <fullName evidence="2">Uncharacterized protein</fullName>
    </submittedName>
</protein>